<evidence type="ECO:0000256" key="1">
    <source>
        <dbReference type="SAM" id="Phobius"/>
    </source>
</evidence>
<gene>
    <name evidence="2" type="ORF">ACE5IX_17200</name>
    <name evidence="3" type="ORF">CH371_17720</name>
</gene>
<dbReference type="Proteomes" id="UP000231912">
    <property type="component" value="Unassembled WGS sequence"/>
</dbReference>
<dbReference type="EMBL" id="NPDT01000009">
    <property type="protein sequence ID" value="PJZ64609.1"/>
    <property type="molecule type" value="Genomic_DNA"/>
</dbReference>
<keyword evidence="5" id="KW-1185">Reference proteome</keyword>
<name>A0A2M9Z850_9LEPT</name>
<dbReference type="Pfam" id="PF09527">
    <property type="entry name" value="ATPase_gene1"/>
    <property type="match status" value="1"/>
</dbReference>
<dbReference type="AlphaFoldDB" id="A0A2M9Z850"/>
<evidence type="ECO:0000313" key="2">
    <source>
        <dbReference type="EMBL" id="MFB5738259.1"/>
    </source>
</evidence>
<organism evidence="3 4">
    <name type="scientific">Leptospira wolffii</name>
    <dbReference type="NCBI Taxonomy" id="409998"/>
    <lineage>
        <taxon>Bacteria</taxon>
        <taxon>Pseudomonadati</taxon>
        <taxon>Spirochaetota</taxon>
        <taxon>Spirochaetia</taxon>
        <taxon>Leptospirales</taxon>
        <taxon>Leptospiraceae</taxon>
        <taxon>Leptospira</taxon>
    </lineage>
</organism>
<evidence type="ECO:0000313" key="3">
    <source>
        <dbReference type="EMBL" id="PJZ64609.1"/>
    </source>
</evidence>
<dbReference type="InterPro" id="IPR032820">
    <property type="entry name" value="ATPase_put"/>
</dbReference>
<sequence length="76" mass="8443">MNSSDPQPPKKDASLWQFASIGTEFGFIIVASVLVGKYLDDRFGWSPVAVLSGVALGFGYGIYYILYRLSQFDKKD</sequence>
<reference evidence="3 4" key="1">
    <citation type="submission" date="2017-07" db="EMBL/GenBank/DDBJ databases">
        <title>Leptospira spp. isolated from tropical soils.</title>
        <authorList>
            <person name="Thibeaux R."/>
            <person name="Iraola G."/>
            <person name="Ferres I."/>
            <person name="Bierque E."/>
            <person name="Girault D."/>
            <person name="Soupe-Gilbert M.-E."/>
            <person name="Picardeau M."/>
            <person name="Goarant C."/>
        </authorList>
    </citation>
    <scope>NUCLEOTIDE SEQUENCE [LARGE SCALE GENOMIC DNA]</scope>
    <source>
        <strain evidence="3 4">FH2-C-A2</strain>
    </source>
</reference>
<proteinExistence type="predicted"/>
<dbReference type="EMBL" id="JBHILJ010000012">
    <property type="protein sequence ID" value="MFB5738259.1"/>
    <property type="molecule type" value="Genomic_DNA"/>
</dbReference>
<protein>
    <submittedName>
        <fullName evidence="3">ATPase F0F1</fullName>
    </submittedName>
    <submittedName>
        <fullName evidence="2">AtpZ/AtpI family protein</fullName>
    </submittedName>
</protein>
<evidence type="ECO:0000313" key="5">
    <source>
        <dbReference type="Proteomes" id="UP001580391"/>
    </source>
</evidence>
<comment type="caution">
    <text evidence="3">The sequence shown here is derived from an EMBL/GenBank/DDBJ whole genome shotgun (WGS) entry which is preliminary data.</text>
</comment>
<accession>A0A2M9Z850</accession>
<keyword evidence="1" id="KW-1133">Transmembrane helix</keyword>
<keyword evidence="1" id="KW-0472">Membrane</keyword>
<reference evidence="2 5" key="2">
    <citation type="submission" date="2024-09" db="EMBL/GenBank/DDBJ databases">
        <title>Taxonomic and Genotyping Characterization of Leptospira Strains isolated from Multiple Sources in Colombia highlights the importance of intermediate species.</title>
        <authorList>
            <person name="Torres Higuera L."/>
            <person name="Rojas Tapias D."/>
            <person name="Jimenez Velasquez S."/>
            <person name="Renjifo Ibanez C."/>
        </authorList>
    </citation>
    <scope>NUCLEOTIDE SEQUENCE [LARGE SCALE GENOMIC DNA]</scope>
    <source>
        <strain evidence="2 5">Lep080</strain>
    </source>
</reference>
<evidence type="ECO:0000313" key="4">
    <source>
        <dbReference type="Proteomes" id="UP000231912"/>
    </source>
</evidence>
<keyword evidence="1" id="KW-0812">Transmembrane</keyword>
<dbReference type="RefSeq" id="WP_016543609.1">
    <property type="nucleotide sequence ID" value="NZ_JBHILI010000011.1"/>
</dbReference>
<feature type="transmembrane region" description="Helical" evidence="1">
    <location>
        <begin position="15"/>
        <end position="36"/>
    </location>
</feature>
<dbReference type="Proteomes" id="UP001580391">
    <property type="component" value="Unassembled WGS sequence"/>
</dbReference>
<feature type="transmembrane region" description="Helical" evidence="1">
    <location>
        <begin position="48"/>
        <end position="66"/>
    </location>
</feature>